<sequence length="395" mass="43945">MKLIERYIFAKLVRAFFLSLVALTATVWLTQALRQFDLVSAMGQTLITFFQVTLLLLPPLATVVAPVAVMIAVIYTFNSLNDGSELAVINATGTRQWSLLKPVLMLGIGVTVFMAAMTLYMSPLALRLWRETITNVQGNVLTSILREGEFVELSDDLIFQLRQRAPDGTLRGIFMSDSREAEETIVYLAERGAVLDSEIGVFLVMSDGTIQRRNEKDNTISIIQFTSYAFDLSTYSSRSETPPYRPRERTTSYLFSPDLDDKYYRRKPETYAQELYTRFSTPLNAMVFALLPLMFLSQAETTRQSRSTTISMASGSAMVIAGLSFTLSVASGENFAAAIALFVVPLGFVILSITLILIGIQPRPPERLLILSDKISLRVKRLLRIPVATVGASAR</sequence>
<feature type="transmembrane region" description="Helical" evidence="6">
    <location>
        <begin position="49"/>
        <end position="78"/>
    </location>
</feature>
<dbReference type="STRING" id="665467.SAMN02982931_03376"/>
<feature type="transmembrane region" description="Helical" evidence="6">
    <location>
        <begin position="308"/>
        <end position="329"/>
    </location>
</feature>
<dbReference type="PANTHER" id="PTHR33529:SF6">
    <property type="entry name" value="YJGP_YJGQ FAMILY PERMEASE"/>
    <property type="match status" value="1"/>
</dbReference>
<accession>A0A1G6DGU9</accession>
<dbReference type="GO" id="GO:0015920">
    <property type="term" value="P:lipopolysaccharide transport"/>
    <property type="evidence" value="ECO:0007669"/>
    <property type="project" value="TreeGrafter"/>
</dbReference>
<dbReference type="Proteomes" id="UP000199071">
    <property type="component" value="Unassembled WGS sequence"/>
</dbReference>
<dbReference type="RefSeq" id="WP_090878065.1">
    <property type="nucleotide sequence ID" value="NZ_FMXQ01000007.1"/>
</dbReference>
<keyword evidence="4 6" id="KW-1133">Transmembrane helix</keyword>
<comment type="subcellular location">
    <subcellularLocation>
        <location evidence="1">Cell membrane</location>
        <topology evidence="1">Multi-pass membrane protein</topology>
    </subcellularLocation>
</comment>
<feature type="transmembrane region" description="Helical" evidence="6">
    <location>
        <begin position="275"/>
        <end position="296"/>
    </location>
</feature>
<dbReference type="Pfam" id="PF03739">
    <property type="entry name" value="LptF_LptG"/>
    <property type="match status" value="1"/>
</dbReference>
<dbReference type="InterPro" id="IPR005495">
    <property type="entry name" value="LptG/LptF_permease"/>
</dbReference>
<dbReference type="OrthoDB" id="8477889at2"/>
<evidence type="ECO:0000313" key="8">
    <source>
        <dbReference type="Proteomes" id="UP000199071"/>
    </source>
</evidence>
<dbReference type="AlphaFoldDB" id="A0A1G6DGU9"/>
<dbReference type="EMBL" id="FMXQ01000007">
    <property type="protein sequence ID" value="SDB44360.1"/>
    <property type="molecule type" value="Genomic_DNA"/>
</dbReference>
<evidence type="ECO:0000256" key="4">
    <source>
        <dbReference type="ARBA" id="ARBA00022989"/>
    </source>
</evidence>
<evidence type="ECO:0000313" key="7">
    <source>
        <dbReference type="EMBL" id="SDB44360.1"/>
    </source>
</evidence>
<organism evidence="7 8">
    <name type="scientific">Bauldia litoralis</name>
    <dbReference type="NCBI Taxonomy" id="665467"/>
    <lineage>
        <taxon>Bacteria</taxon>
        <taxon>Pseudomonadati</taxon>
        <taxon>Pseudomonadota</taxon>
        <taxon>Alphaproteobacteria</taxon>
        <taxon>Hyphomicrobiales</taxon>
        <taxon>Kaistiaceae</taxon>
        <taxon>Bauldia</taxon>
    </lineage>
</organism>
<name>A0A1G6DGU9_9HYPH</name>
<evidence type="ECO:0000256" key="1">
    <source>
        <dbReference type="ARBA" id="ARBA00004651"/>
    </source>
</evidence>
<feature type="transmembrane region" description="Helical" evidence="6">
    <location>
        <begin position="12"/>
        <end position="29"/>
    </location>
</feature>
<dbReference type="GO" id="GO:0043190">
    <property type="term" value="C:ATP-binding cassette (ABC) transporter complex"/>
    <property type="evidence" value="ECO:0007669"/>
    <property type="project" value="TreeGrafter"/>
</dbReference>
<protein>
    <submittedName>
        <fullName evidence="7">Lipopolysaccharide export system permease protein</fullName>
    </submittedName>
</protein>
<evidence type="ECO:0000256" key="5">
    <source>
        <dbReference type="ARBA" id="ARBA00023136"/>
    </source>
</evidence>
<keyword evidence="3 6" id="KW-0812">Transmembrane</keyword>
<feature type="transmembrane region" description="Helical" evidence="6">
    <location>
        <begin position="335"/>
        <end position="360"/>
    </location>
</feature>
<dbReference type="PANTHER" id="PTHR33529">
    <property type="entry name" value="SLR0882 PROTEIN-RELATED"/>
    <property type="match status" value="1"/>
</dbReference>
<proteinExistence type="predicted"/>
<evidence type="ECO:0000256" key="3">
    <source>
        <dbReference type="ARBA" id="ARBA00022692"/>
    </source>
</evidence>
<keyword evidence="2" id="KW-1003">Cell membrane</keyword>
<reference evidence="7 8" key="1">
    <citation type="submission" date="2016-10" db="EMBL/GenBank/DDBJ databases">
        <authorList>
            <person name="de Groot N.N."/>
        </authorList>
    </citation>
    <scope>NUCLEOTIDE SEQUENCE [LARGE SCALE GENOMIC DNA]</scope>
    <source>
        <strain evidence="7 8">ATCC 35022</strain>
    </source>
</reference>
<keyword evidence="8" id="KW-1185">Reference proteome</keyword>
<feature type="transmembrane region" description="Helical" evidence="6">
    <location>
        <begin position="99"/>
        <end position="121"/>
    </location>
</feature>
<evidence type="ECO:0000256" key="2">
    <source>
        <dbReference type="ARBA" id="ARBA00022475"/>
    </source>
</evidence>
<keyword evidence="5 6" id="KW-0472">Membrane</keyword>
<gene>
    <name evidence="7" type="ORF">SAMN02982931_03376</name>
</gene>
<evidence type="ECO:0000256" key="6">
    <source>
        <dbReference type="SAM" id="Phobius"/>
    </source>
</evidence>